<dbReference type="PANTHER" id="PTHR46847:SF1">
    <property type="entry name" value="D-ALLOSE-BINDING PERIPLASMIC PROTEIN-RELATED"/>
    <property type="match status" value="1"/>
</dbReference>
<dbReference type="InterPro" id="IPR028082">
    <property type="entry name" value="Peripla_BP_I"/>
</dbReference>
<feature type="signal peptide" evidence="4">
    <location>
        <begin position="1"/>
        <end position="27"/>
    </location>
</feature>
<proteinExistence type="inferred from homology"/>
<dbReference type="EMBL" id="JAPYYP010000015">
    <property type="protein sequence ID" value="MDA5109296.1"/>
    <property type="molecule type" value="Genomic_DNA"/>
</dbReference>
<evidence type="ECO:0000259" key="5">
    <source>
        <dbReference type="Pfam" id="PF13407"/>
    </source>
</evidence>
<dbReference type="AlphaFoldDB" id="A0A9X3TR92"/>
<dbReference type="Gene3D" id="3.40.50.2300">
    <property type="match status" value="2"/>
</dbReference>
<dbReference type="RefSeq" id="WP_271140304.1">
    <property type="nucleotide sequence ID" value="NZ_JAPYYP010000015.1"/>
</dbReference>
<comment type="similarity">
    <text evidence="2">Belongs to the bacterial solute-binding protein 2 family.</text>
</comment>
<dbReference type="GO" id="GO:0030246">
    <property type="term" value="F:carbohydrate binding"/>
    <property type="evidence" value="ECO:0007669"/>
    <property type="project" value="UniProtKB-ARBA"/>
</dbReference>
<evidence type="ECO:0000256" key="2">
    <source>
        <dbReference type="ARBA" id="ARBA00007639"/>
    </source>
</evidence>
<organism evidence="6 7">
    <name type="scientific">Brevibacillus thermoruber</name>
    <dbReference type="NCBI Taxonomy" id="33942"/>
    <lineage>
        <taxon>Bacteria</taxon>
        <taxon>Bacillati</taxon>
        <taxon>Bacillota</taxon>
        <taxon>Bacilli</taxon>
        <taxon>Bacillales</taxon>
        <taxon>Paenibacillaceae</taxon>
        <taxon>Brevibacillus</taxon>
    </lineage>
</organism>
<protein>
    <submittedName>
        <fullName evidence="6">Substrate-binding domain-containing protein</fullName>
    </submittedName>
</protein>
<gene>
    <name evidence="6" type="ORF">O3V59_13065</name>
</gene>
<dbReference type="InterPro" id="IPR025997">
    <property type="entry name" value="SBP_2_dom"/>
</dbReference>
<evidence type="ECO:0000313" key="6">
    <source>
        <dbReference type="EMBL" id="MDA5109296.1"/>
    </source>
</evidence>
<reference evidence="6" key="1">
    <citation type="submission" date="2022-12" db="EMBL/GenBank/DDBJ databases">
        <title>Draft genome sequence of the thermophilic strain Brevibacillus thermoruber HT42, isolated from Los Humeros, Puebla, Mexico, with biotechnological potential.</title>
        <authorList>
            <person name="Lara Sanchez J."/>
            <person name="Solis Palacios R."/>
            <person name="Bustos Baena A.S."/>
            <person name="Ruz Baez A.E."/>
            <person name="Espinosa Luna G."/>
            <person name="Oliart Ros R.M."/>
        </authorList>
    </citation>
    <scope>NUCLEOTIDE SEQUENCE</scope>
    <source>
        <strain evidence="6">HT42</strain>
    </source>
</reference>
<dbReference type="PROSITE" id="PS51257">
    <property type="entry name" value="PROKAR_LIPOPROTEIN"/>
    <property type="match status" value="1"/>
</dbReference>
<feature type="domain" description="Periplasmic binding protein" evidence="5">
    <location>
        <begin position="42"/>
        <end position="290"/>
    </location>
</feature>
<evidence type="ECO:0000256" key="1">
    <source>
        <dbReference type="ARBA" id="ARBA00004196"/>
    </source>
</evidence>
<dbReference type="Proteomes" id="UP001151071">
    <property type="component" value="Unassembled WGS sequence"/>
</dbReference>
<sequence>MNQSSKQGWRTLLFLLLAAAAVLGACAGPADDHVKQKNVALIVRMKHGDYWRTVKLGAEMAAREFGVNINFYAPDYEEDVKGQLALVRQAFADGTDAVVIAPDGQQVLDEAAARAKEQRIPVLTIDSELTGPGVASCIGTDHYDSGKKAGEKLIELVGPYGRIAVLGAGGGNGGQREKGLLDAIARYPGVTIAAREYAVSDQNQASELAAGIIAAQPIDGIAALNAVSALGAAHEIEKRGLAGKVKVVAIDSPPDVLAYIQEGVIQATIMQKPFSMGYLGVKHAVEAINGLPVPARVDTGTKIIDMDNMFWSENQKLLFPFVK</sequence>
<feature type="chain" id="PRO_5040737065" evidence="4">
    <location>
        <begin position="28"/>
        <end position="323"/>
    </location>
</feature>
<evidence type="ECO:0000256" key="4">
    <source>
        <dbReference type="SAM" id="SignalP"/>
    </source>
</evidence>
<dbReference type="SUPFAM" id="SSF53822">
    <property type="entry name" value="Periplasmic binding protein-like I"/>
    <property type="match status" value="1"/>
</dbReference>
<keyword evidence="7" id="KW-1185">Reference proteome</keyword>
<evidence type="ECO:0000313" key="7">
    <source>
        <dbReference type="Proteomes" id="UP001151071"/>
    </source>
</evidence>
<dbReference type="GO" id="GO:0030313">
    <property type="term" value="C:cell envelope"/>
    <property type="evidence" value="ECO:0007669"/>
    <property type="project" value="UniProtKB-SubCell"/>
</dbReference>
<dbReference type="Pfam" id="PF13407">
    <property type="entry name" value="Peripla_BP_4"/>
    <property type="match status" value="1"/>
</dbReference>
<accession>A0A9X3TR92</accession>
<dbReference type="PANTHER" id="PTHR46847">
    <property type="entry name" value="D-ALLOSE-BINDING PERIPLASMIC PROTEIN-RELATED"/>
    <property type="match status" value="1"/>
</dbReference>
<evidence type="ECO:0000256" key="3">
    <source>
        <dbReference type="ARBA" id="ARBA00022729"/>
    </source>
</evidence>
<name>A0A9X3TR92_9BACL</name>
<comment type="caution">
    <text evidence="6">The sequence shown here is derived from an EMBL/GenBank/DDBJ whole genome shotgun (WGS) entry which is preliminary data.</text>
</comment>
<comment type="subcellular location">
    <subcellularLocation>
        <location evidence="1">Cell envelope</location>
    </subcellularLocation>
</comment>
<keyword evidence="3 4" id="KW-0732">Signal</keyword>